<evidence type="ECO:0000256" key="5">
    <source>
        <dbReference type="ARBA" id="ARBA00022989"/>
    </source>
</evidence>
<dbReference type="RefSeq" id="XP_007604572.1">
    <property type="nucleotide sequence ID" value="XM_007604510.1"/>
</dbReference>
<dbReference type="Pfam" id="PF03142">
    <property type="entry name" value="Chitin_synth_2"/>
    <property type="match status" value="1"/>
</dbReference>
<dbReference type="SUPFAM" id="SSF53448">
    <property type="entry name" value="Nucleotide-diphospho-sugar transferases"/>
    <property type="match status" value="1"/>
</dbReference>
<dbReference type="GO" id="GO:0097271">
    <property type="term" value="P:protein localization to bud neck"/>
    <property type="evidence" value="ECO:0007669"/>
    <property type="project" value="EnsemblFungi"/>
</dbReference>
<dbReference type="PANTHER" id="PTHR22914:SF41">
    <property type="entry name" value="CHITIN SYNTHASE 7"/>
    <property type="match status" value="1"/>
</dbReference>
<dbReference type="GO" id="GO:0004100">
    <property type="term" value="F:chitin synthase activity"/>
    <property type="evidence" value="ECO:0007669"/>
    <property type="project" value="UniProtKB-EC"/>
</dbReference>
<dbReference type="GO" id="GO:0000131">
    <property type="term" value="C:incipient cellular bud site"/>
    <property type="evidence" value="ECO:0007669"/>
    <property type="project" value="EnsemblFungi"/>
</dbReference>
<name>L2GMB4_VITCO</name>
<feature type="transmembrane region" description="Helical" evidence="7">
    <location>
        <begin position="241"/>
        <end position="267"/>
    </location>
</feature>
<dbReference type="Gene3D" id="3.90.550.10">
    <property type="entry name" value="Spore Coat Polysaccharide Biosynthesis Protein SpsA, Chain A"/>
    <property type="match status" value="1"/>
</dbReference>
<dbReference type="InterPro" id="IPR029044">
    <property type="entry name" value="Nucleotide-diphossugar_trans"/>
</dbReference>
<sequence>MLSRAEILRNSSRATLPSPPARSLEEEFSFWQSFSRFMTILIPDCVLRRIGKMDNPARIQAWREKVTLCILIFFTCMLLGFITYGINLFVCKGSNIIIYGKIKPSIMKTDYILANGGIFEADQYYGNEIQNHLFARNIDACKQAFGGQLLDGDFEEKDFIRVYDLHFDWADVEKKKFIVIDNKVYDPTYCTEPYFDEFIKKYAGGRANTKGLDKTCLDCFKYTFLAGKISTRTAGCIFGDVLLWLSTVVIFSLIFVRFFLAMFYAWYMRTKPVSIRGTTPCILQVTCYSEGMDGLKSTLDSLTLLEYDPDYKLIIVVADGDIKGAGNELSTPQILLNMCQVDNPEPKAYISLAPGHRRFNQAKVHTGYYEKDGKRARIMIINKVGNPNEISKKGNRGKRDSQVILMSFFSKILYGDRMSELDFEIYRKMSMMFPRFKPEDFEILLMVDADTIVHGDALVKIVSAFEKDPKIMGLCGETQILNKNESWVTRIQVFEYYISHHLTKNFESVFGGVTCLPGCFCTYRIKIVTDEMGQIKNHTDKKTRPDEKWECVPLLANPLIVNAYSVYEAKTLHEQNLLHLGEDRYLTTLLMKNFYKRKLIFVPSAKCSTYVPADYKTLRSQRRRWINSTIHNMFELVCVDKLCGTFCFSMQFAIGFELFGTLTLPAAIVFTGVLLVSAFITEPAWIPLIMLVALLGLPAVLIMLTTFEIQYWFWLIIYIFALPIWNFFLPVYAFWRFDDISWGDTRKVNEKGGKDEVGLFDSSSVKLKHLEEFMAENK</sequence>
<evidence type="ECO:0000256" key="3">
    <source>
        <dbReference type="ARBA" id="ARBA00022676"/>
    </source>
</evidence>
<dbReference type="InParanoid" id="L2GMB4"/>
<dbReference type="PANTHER" id="PTHR22914">
    <property type="entry name" value="CHITIN SYNTHASE"/>
    <property type="match status" value="1"/>
</dbReference>
<evidence type="ECO:0000256" key="1">
    <source>
        <dbReference type="ARBA" id="ARBA00004141"/>
    </source>
</evidence>
<dbReference type="Proteomes" id="UP000011082">
    <property type="component" value="Unassembled WGS sequence"/>
</dbReference>
<gene>
    <name evidence="8" type="ORF">VICG_01126</name>
</gene>
<evidence type="ECO:0000256" key="6">
    <source>
        <dbReference type="ARBA" id="ARBA00023136"/>
    </source>
</evidence>
<keyword evidence="6 7" id="KW-0472">Membrane</keyword>
<feature type="transmembrane region" description="Helical" evidence="7">
    <location>
        <begin position="711"/>
        <end position="735"/>
    </location>
</feature>
<dbReference type="EC" id="2.4.1.16" evidence="2"/>
<dbReference type="GO" id="GO:0045009">
    <property type="term" value="C:chitosome"/>
    <property type="evidence" value="ECO:0007669"/>
    <property type="project" value="EnsemblFungi"/>
</dbReference>
<feature type="transmembrane region" description="Helical" evidence="7">
    <location>
        <begin position="68"/>
        <end position="90"/>
    </location>
</feature>
<dbReference type="HOGENOM" id="CLU_002572_0_1_1"/>
<keyword evidence="4 7" id="KW-0812">Transmembrane</keyword>
<dbReference type="InterPro" id="IPR004835">
    <property type="entry name" value="Chitin_synth"/>
</dbReference>
<dbReference type="VEuPathDB" id="MicrosporidiaDB:VICG_01126"/>
<keyword evidence="3" id="KW-0328">Glycosyltransferase</keyword>
<evidence type="ECO:0000256" key="4">
    <source>
        <dbReference type="ARBA" id="ARBA00022692"/>
    </source>
</evidence>
<keyword evidence="3" id="KW-0808">Transferase</keyword>
<dbReference type="GO" id="GO:0006031">
    <property type="term" value="P:chitin biosynthetic process"/>
    <property type="evidence" value="ECO:0007669"/>
    <property type="project" value="EnsemblFungi"/>
</dbReference>
<evidence type="ECO:0000256" key="7">
    <source>
        <dbReference type="SAM" id="Phobius"/>
    </source>
</evidence>
<evidence type="ECO:0000313" key="9">
    <source>
        <dbReference type="Proteomes" id="UP000011082"/>
    </source>
</evidence>
<keyword evidence="5 7" id="KW-1133">Transmembrane helix</keyword>
<dbReference type="CDD" id="cd04190">
    <property type="entry name" value="Chitin_synth_C"/>
    <property type="match status" value="1"/>
</dbReference>
<comment type="subcellular location">
    <subcellularLocation>
        <location evidence="1">Membrane</location>
        <topology evidence="1">Multi-pass membrane protein</topology>
    </subcellularLocation>
</comment>
<dbReference type="GO" id="GO:0005935">
    <property type="term" value="C:cellular bud neck"/>
    <property type="evidence" value="ECO:0007669"/>
    <property type="project" value="EnsemblFungi"/>
</dbReference>
<accession>L2GMB4</accession>
<dbReference type="OrthoDB" id="2186317at2759"/>
<dbReference type="GO" id="GO:0005886">
    <property type="term" value="C:plasma membrane"/>
    <property type="evidence" value="ECO:0007669"/>
    <property type="project" value="EnsemblFungi"/>
</dbReference>
<evidence type="ECO:0000256" key="2">
    <source>
        <dbReference type="ARBA" id="ARBA00012543"/>
    </source>
</evidence>
<reference evidence="9" key="1">
    <citation type="submission" date="2011-05" db="EMBL/GenBank/DDBJ databases">
        <title>The genome sequence of Vittaforma corneae strain ATCC 50505.</title>
        <authorList>
            <consortium name="The Broad Institute Genome Sequencing Platform"/>
            <person name="Cuomo C."/>
            <person name="Didier E."/>
            <person name="Bowers L."/>
            <person name="Young S.K."/>
            <person name="Zeng Q."/>
            <person name="Gargeya S."/>
            <person name="Fitzgerald M."/>
            <person name="Haas B."/>
            <person name="Abouelleil A."/>
            <person name="Alvarado L."/>
            <person name="Arachchi H.M."/>
            <person name="Berlin A."/>
            <person name="Chapman S.B."/>
            <person name="Gearin G."/>
            <person name="Goldberg J."/>
            <person name="Griggs A."/>
            <person name="Gujja S."/>
            <person name="Hansen M."/>
            <person name="Heiman D."/>
            <person name="Howarth C."/>
            <person name="Larimer J."/>
            <person name="Lui A."/>
            <person name="MacDonald P.J.P."/>
            <person name="McCowen C."/>
            <person name="Montmayeur A."/>
            <person name="Murphy C."/>
            <person name="Neiman D."/>
            <person name="Pearson M."/>
            <person name="Priest M."/>
            <person name="Roberts A."/>
            <person name="Saif S."/>
            <person name="Shea T."/>
            <person name="Sisk P."/>
            <person name="Stolte C."/>
            <person name="Sykes S."/>
            <person name="Wortman J."/>
            <person name="Nusbaum C."/>
            <person name="Birren B."/>
        </authorList>
    </citation>
    <scope>NUCLEOTIDE SEQUENCE [LARGE SCALE GENOMIC DNA]</scope>
    <source>
        <strain evidence="9">ATCC 50505</strain>
    </source>
</reference>
<feature type="transmembrane region" description="Helical" evidence="7">
    <location>
        <begin position="685"/>
        <end position="704"/>
    </location>
</feature>
<dbReference type="AlphaFoldDB" id="L2GMB4"/>
<dbReference type="GeneID" id="19881837"/>
<dbReference type="OMA" id="PQDWKVF"/>
<keyword evidence="9" id="KW-1185">Reference proteome</keyword>
<evidence type="ECO:0000313" key="8">
    <source>
        <dbReference type="EMBL" id="ELA41774.1"/>
    </source>
</evidence>
<proteinExistence type="predicted"/>
<dbReference type="STRING" id="993615.L2GMB4"/>
<organism evidence="8 9">
    <name type="scientific">Vittaforma corneae (strain ATCC 50505)</name>
    <name type="common">Microsporidian parasite</name>
    <name type="synonym">Nosema corneum</name>
    <dbReference type="NCBI Taxonomy" id="993615"/>
    <lineage>
        <taxon>Eukaryota</taxon>
        <taxon>Fungi</taxon>
        <taxon>Fungi incertae sedis</taxon>
        <taxon>Microsporidia</taxon>
        <taxon>Nosematidae</taxon>
        <taxon>Vittaforma</taxon>
    </lineage>
</organism>
<dbReference type="GO" id="GO:0030428">
    <property type="term" value="C:cell septum"/>
    <property type="evidence" value="ECO:0007669"/>
    <property type="project" value="TreeGrafter"/>
</dbReference>
<protein>
    <recommendedName>
        <fullName evidence="2">chitin synthase</fullName>
        <ecNumber evidence="2">2.4.1.16</ecNumber>
    </recommendedName>
</protein>
<dbReference type="EMBL" id="JH370138">
    <property type="protein sequence ID" value="ELA41774.1"/>
    <property type="molecule type" value="Genomic_DNA"/>
</dbReference>
<feature type="transmembrane region" description="Helical" evidence="7">
    <location>
        <begin position="658"/>
        <end position="679"/>
    </location>
</feature>